<dbReference type="PANTHER" id="PTHR30238:SF4">
    <property type="entry name" value="SLL1022 PROTEIN"/>
    <property type="match status" value="1"/>
</dbReference>
<feature type="transmembrane region" description="Helical" evidence="7">
    <location>
        <begin position="158"/>
        <end position="176"/>
    </location>
</feature>
<dbReference type="STRING" id="188932.AY601_1493"/>
<reference evidence="8 9" key="1">
    <citation type="submission" date="2018-06" db="EMBL/GenBank/DDBJ databases">
        <title>Genomic Encyclopedia of Archaeal and Bacterial Type Strains, Phase II (KMG-II): from individual species to whole genera.</title>
        <authorList>
            <person name="Goeker M."/>
        </authorList>
    </citation>
    <scope>NUCLEOTIDE SEQUENCE [LARGE SCALE GENOMIC DNA]</scope>
    <source>
        <strain evidence="8 9">DSM 14825</strain>
    </source>
</reference>
<feature type="transmembrane region" description="Helical" evidence="7">
    <location>
        <begin position="229"/>
        <end position="249"/>
    </location>
</feature>
<comment type="subcellular location">
    <subcellularLocation>
        <location evidence="1">Membrane</location>
        <topology evidence="1">Multi-pass membrane protein</topology>
    </subcellularLocation>
</comment>
<organism evidence="8 9">
    <name type="scientific">Pedobacter cryoconitis</name>
    <dbReference type="NCBI Taxonomy" id="188932"/>
    <lineage>
        <taxon>Bacteria</taxon>
        <taxon>Pseudomonadati</taxon>
        <taxon>Bacteroidota</taxon>
        <taxon>Sphingobacteriia</taxon>
        <taxon>Sphingobacteriales</taxon>
        <taxon>Sphingobacteriaceae</taxon>
        <taxon>Pedobacter</taxon>
    </lineage>
</organism>
<keyword evidence="5 7" id="KW-0472">Membrane</keyword>
<feature type="transmembrane region" description="Helical" evidence="7">
    <location>
        <begin position="52"/>
        <end position="73"/>
    </location>
</feature>
<evidence type="ECO:0000313" key="9">
    <source>
        <dbReference type="Proteomes" id="UP000249754"/>
    </source>
</evidence>
<keyword evidence="4 7" id="KW-1133">Transmembrane helix</keyword>
<proteinExistence type="inferred from homology"/>
<feature type="transmembrane region" description="Helical" evidence="7">
    <location>
        <begin position="117"/>
        <end position="138"/>
    </location>
</feature>
<feature type="transmembrane region" description="Helical" evidence="7">
    <location>
        <begin position="79"/>
        <end position="96"/>
    </location>
</feature>
<name>A0A327SQF9_9SPHI</name>
<sequence>MDFLHTILGPDIKAGLLIILNLIVIESLLSVDNAAVLATMVMDLPKDQRKRALKYGIIGAYVFRGICLFLAAWLVKIWWLKPLGGIYLLYLAFDFFRKRRAKNGPQQEEQIDKSKSWFYKNTVGLVGTFWATVALVEVMDLAFSIDNVFAAVAFTDHIYLIYIGVFIGILAMRFVAQAFVRLMEKFTFLETAAFTVIGVLGLKLTSSLVTHFFPESPVSHLIDSEKTDLFVSIFTVAIFVLPIASSLLFNFPKKNKTHDEIEAEEKEAGKSALNQDQQGNKQA</sequence>
<dbReference type="OrthoDB" id="9806211at2"/>
<evidence type="ECO:0000256" key="1">
    <source>
        <dbReference type="ARBA" id="ARBA00004141"/>
    </source>
</evidence>
<dbReference type="GO" id="GO:0016020">
    <property type="term" value="C:membrane"/>
    <property type="evidence" value="ECO:0007669"/>
    <property type="project" value="UniProtKB-SubCell"/>
</dbReference>
<dbReference type="Proteomes" id="UP000249754">
    <property type="component" value="Unassembled WGS sequence"/>
</dbReference>
<comment type="similarity">
    <text evidence="2">Belongs to the TerC family.</text>
</comment>
<feature type="compositionally biased region" description="Polar residues" evidence="6">
    <location>
        <begin position="272"/>
        <end position="283"/>
    </location>
</feature>
<evidence type="ECO:0000256" key="2">
    <source>
        <dbReference type="ARBA" id="ARBA00007511"/>
    </source>
</evidence>
<protein>
    <submittedName>
        <fullName evidence="8">YkoY family integral membrane protein</fullName>
    </submittedName>
</protein>
<feature type="region of interest" description="Disordered" evidence="6">
    <location>
        <begin position="260"/>
        <end position="283"/>
    </location>
</feature>
<dbReference type="InterPro" id="IPR022493">
    <property type="entry name" value="CHP03716_TM_YkoY"/>
</dbReference>
<evidence type="ECO:0000256" key="6">
    <source>
        <dbReference type="SAM" id="MobiDB-lite"/>
    </source>
</evidence>
<comment type="caution">
    <text evidence="8">The sequence shown here is derived from an EMBL/GenBank/DDBJ whole genome shotgun (WGS) entry which is preliminary data.</text>
</comment>
<dbReference type="RefSeq" id="WP_111633828.1">
    <property type="nucleotide sequence ID" value="NZ_QLLR01000009.1"/>
</dbReference>
<dbReference type="EMBL" id="QLLR01000009">
    <property type="protein sequence ID" value="RAJ31088.1"/>
    <property type="molecule type" value="Genomic_DNA"/>
</dbReference>
<evidence type="ECO:0000256" key="4">
    <source>
        <dbReference type="ARBA" id="ARBA00022989"/>
    </source>
</evidence>
<evidence type="ECO:0000256" key="3">
    <source>
        <dbReference type="ARBA" id="ARBA00022692"/>
    </source>
</evidence>
<dbReference type="AlphaFoldDB" id="A0A327SQF9"/>
<dbReference type="PANTHER" id="PTHR30238">
    <property type="entry name" value="MEMBRANE BOUND PREDICTED REDOX MODULATOR"/>
    <property type="match status" value="1"/>
</dbReference>
<evidence type="ECO:0000313" key="8">
    <source>
        <dbReference type="EMBL" id="RAJ31088.1"/>
    </source>
</evidence>
<dbReference type="Pfam" id="PF03741">
    <property type="entry name" value="TerC"/>
    <property type="match status" value="1"/>
</dbReference>
<accession>A0A327SQF9</accession>
<evidence type="ECO:0000256" key="7">
    <source>
        <dbReference type="SAM" id="Phobius"/>
    </source>
</evidence>
<gene>
    <name evidence="8" type="ORF">LY11_02318</name>
</gene>
<feature type="transmembrane region" description="Helical" evidence="7">
    <location>
        <begin position="188"/>
        <end position="209"/>
    </location>
</feature>
<keyword evidence="3 7" id="KW-0812">Transmembrane</keyword>
<dbReference type="InterPro" id="IPR005496">
    <property type="entry name" value="Integral_membrane_TerC"/>
</dbReference>
<dbReference type="NCBIfam" id="TIGR03716">
    <property type="entry name" value="R_switched_YkoY"/>
    <property type="match status" value="1"/>
</dbReference>
<feature type="transmembrane region" description="Helical" evidence="7">
    <location>
        <begin position="12"/>
        <end position="31"/>
    </location>
</feature>
<evidence type="ECO:0000256" key="5">
    <source>
        <dbReference type="ARBA" id="ARBA00023136"/>
    </source>
</evidence>